<dbReference type="RefSeq" id="WP_214622173.1">
    <property type="nucleotide sequence ID" value="NZ_JAHGAW010000003.1"/>
</dbReference>
<dbReference type="Pfam" id="PF10055">
    <property type="entry name" value="DUF2292"/>
    <property type="match status" value="1"/>
</dbReference>
<organism evidence="1 2">
    <name type="scientific">Sphingobium nicotianae</name>
    <dbReference type="NCBI Taxonomy" id="2782607"/>
    <lineage>
        <taxon>Bacteria</taxon>
        <taxon>Pseudomonadati</taxon>
        <taxon>Pseudomonadota</taxon>
        <taxon>Alphaproteobacteria</taxon>
        <taxon>Sphingomonadales</taxon>
        <taxon>Sphingomonadaceae</taxon>
        <taxon>Sphingobium</taxon>
    </lineage>
</organism>
<accession>A0A9X1IPZ6</accession>
<proteinExistence type="predicted"/>
<dbReference type="AlphaFoldDB" id="A0A9X1IPZ6"/>
<protein>
    <submittedName>
        <fullName evidence="1">DUF2292 domain-containing protein</fullName>
    </submittedName>
</protein>
<comment type="caution">
    <text evidence="1">The sequence shown here is derived from an EMBL/GenBank/DDBJ whole genome shotgun (WGS) entry which is preliminary data.</text>
</comment>
<sequence length="62" mass="6643">MSQSSPQPAGPSAAPERIDHEAGALALVRQALEKLKFGAVHLTVHEGRLVQIEVTEKTRLTA</sequence>
<gene>
    <name evidence="1" type="ORF">KK488_05670</name>
</gene>
<reference evidence="1" key="1">
    <citation type="submission" date="2021-05" db="EMBL/GenBank/DDBJ databases">
        <title>Genome of Sphingobium sp. strain.</title>
        <authorList>
            <person name="Fan R."/>
        </authorList>
    </citation>
    <scope>NUCLEOTIDE SEQUENCE</scope>
    <source>
        <strain evidence="1">H33</strain>
    </source>
</reference>
<keyword evidence="2" id="KW-1185">Reference proteome</keyword>
<dbReference type="InterPro" id="IPR018743">
    <property type="entry name" value="DUF2292"/>
</dbReference>
<dbReference type="Proteomes" id="UP001138757">
    <property type="component" value="Unassembled WGS sequence"/>
</dbReference>
<dbReference type="EMBL" id="JAHGAW010000003">
    <property type="protein sequence ID" value="MBT2186433.1"/>
    <property type="molecule type" value="Genomic_DNA"/>
</dbReference>
<evidence type="ECO:0000313" key="2">
    <source>
        <dbReference type="Proteomes" id="UP001138757"/>
    </source>
</evidence>
<name>A0A9X1IPZ6_9SPHN</name>
<evidence type="ECO:0000313" key="1">
    <source>
        <dbReference type="EMBL" id="MBT2186433.1"/>
    </source>
</evidence>